<dbReference type="Proteomes" id="UP001144397">
    <property type="component" value="Unassembled WGS sequence"/>
</dbReference>
<dbReference type="EMBL" id="BSDO01000004">
    <property type="protein sequence ID" value="GLI23325.1"/>
    <property type="molecule type" value="Genomic_DNA"/>
</dbReference>
<protein>
    <submittedName>
        <fullName evidence="2">3-oxoadipate enol-lactonase</fullName>
        <ecNumber evidence="3">3.1.1.24</ecNumber>
    </submittedName>
</protein>
<dbReference type="EC" id="3.1.1.24" evidence="3"/>
<dbReference type="Pfam" id="PF00561">
    <property type="entry name" value="Abhydrolase_1"/>
    <property type="match status" value="1"/>
</dbReference>
<evidence type="ECO:0000313" key="2">
    <source>
        <dbReference type="EMBL" id="GLI23325.1"/>
    </source>
</evidence>
<accession>A0A9W6FKI3</accession>
<dbReference type="PANTHER" id="PTHR43433">
    <property type="entry name" value="HYDROLASE, ALPHA/BETA FOLD FAMILY PROTEIN"/>
    <property type="match status" value="1"/>
</dbReference>
<dbReference type="InterPro" id="IPR050471">
    <property type="entry name" value="AB_hydrolase"/>
</dbReference>
<dbReference type="SUPFAM" id="SSF53474">
    <property type="entry name" value="alpha/beta-Hydrolases"/>
    <property type="match status" value="1"/>
</dbReference>
<proteinExistence type="predicted"/>
<dbReference type="RefSeq" id="WP_281808190.1">
    <property type="nucleotide sequence ID" value="NZ_BSDO01000004.1"/>
</dbReference>
<dbReference type="GeneID" id="95763785"/>
<organism evidence="2 4">
    <name type="scientific">Xanthobacter flavus</name>
    <dbReference type="NCBI Taxonomy" id="281"/>
    <lineage>
        <taxon>Bacteria</taxon>
        <taxon>Pseudomonadati</taxon>
        <taxon>Pseudomonadota</taxon>
        <taxon>Alphaproteobacteria</taxon>
        <taxon>Hyphomicrobiales</taxon>
        <taxon>Xanthobacteraceae</taxon>
        <taxon>Xanthobacter</taxon>
    </lineage>
</organism>
<evidence type="ECO:0000313" key="4">
    <source>
        <dbReference type="Proteomes" id="UP001144397"/>
    </source>
</evidence>
<reference evidence="2" key="1">
    <citation type="submission" date="2022-12" db="EMBL/GenBank/DDBJ databases">
        <title>Reference genome sequencing for broad-spectrum identification of bacterial and archaeal isolates by mass spectrometry.</title>
        <authorList>
            <person name="Sekiguchi Y."/>
            <person name="Tourlousse D.M."/>
        </authorList>
    </citation>
    <scope>NUCLEOTIDE SEQUENCE</scope>
    <source>
        <strain evidence="2">301</strain>
    </source>
</reference>
<dbReference type="Proteomes" id="UP001245370">
    <property type="component" value="Unassembled WGS sequence"/>
</dbReference>
<dbReference type="PANTHER" id="PTHR43433:SF5">
    <property type="entry name" value="AB HYDROLASE-1 DOMAIN-CONTAINING PROTEIN"/>
    <property type="match status" value="1"/>
</dbReference>
<sequence length="257" mass="27573">MALLEVSGERFRVEVTGPEGAPPLILSHSLGCTLGMWDEVVPLFAGRRLIRYDARGHGESAAPDQVYSMGDLGRDVLAIMDRLHLATADFCGLSLGGMVGQWLALNAPQRLTRLILSNTTAHAGPARFWDHRIKAVRKDGTGPIADSVIDSWFTPELKAQRPARVAEVRAMVTGTRPSGYMGTSAAMRDMDFRTDVTRITTQTLVIVSDGDRSTTPAWGEAIAAAIPGAKLARLPGGHLSAIEQPEAFVRAVSAFLG</sequence>
<dbReference type="Gene3D" id="3.40.50.1820">
    <property type="entry name" value="alpha/beta hydrolase"/>
    <property type="match status" value="1"/>
</dbReference>
<dbReference type="InterPro" id="IPR026968">
    <property type="entry name" value="PcaD/CatD"/>
</dbReference>
<keyword evidence="5" id="KW-1185">Reference proteome</keyword>
<dbReference type="GO" id="GO:0042952">
    <property type="term" value="P:beta-ketoadipate pathway"/>
    <property type="evidence" value="ECO:0007669"/>
    <property type="project" value="InterPro"/>
</dbReference>
<evidence type="ECO:0000313" key="5">
    <source>
        <dbReference type="Proteomes" id="UP001245370"/>
    </source>
</evidence>
<dbReference type="AlphaFoldDB" id="A0A9W6FKI3"/>
<evidence type="ECO:0000313" key="3">
    <source>
        <dbReference type="EMBL" id="MDR6334655.1"/>
    </source>
</evidence>
<feature type="domain" description="AB hydrolase-1" evidence="1">
    <location>
        <begin position="22"/>
        <end position="244"/>
    </location>
</feature>
<gene>
    <name evidence="2" type="primary">catD2</name>
    <name evidence="3" type="ORF">GGQ86_003137</name>
    <name evidence="2" type="ORF">XFLAVUS301_29990</name>
</gene>
<comment type="caution">
    <text evidence="2">The sequence shown here is derived from an EMBL/GenBank/DDBJ whole genome shotgun (WGS) entry which is preliminary data.</text>
</comment>
<name>A0A9W6FKI3_XANFL</name>
<dbReference type="InterPro" id="IPR029058">
    <property type="entry name" value="AB_hydrolase_fold"/>
</dbReference>
<dbReference type="NCBIfam" id="TIGR02427">
    <property type="entry name" value="protocat_pcaD"/>
    <property type="match status" value="1"/>
</dbReference>
<evidence type="ECO:0000259" key="1">
    <source>
        <dbReference type="Pfam" id="PF00561"/>
    </source>
</evidence>
<keyword evidence="3" id="KW-0378">Hydrolase</keyword>
<dbReference type="GO" id="GO:0047570">
    <property type="term" value="F:3-oxoadipate enol-lactonase activity"/>
    <property type="evidence" value="ECO:0007669"/>
    <property type="project" value="UniProtKB-EC"/>
</dbReference>
<reference evidence="3 5" key="2">
    <citation type="submission" date="2023-07" db="EMBL/GenBank/DDBJ databases">
        <title>Genomic Encyclopedia of Type Strains, Phase IV (KMG-IV): sequencing the most valuable type-strain genomes for metagenomic binning, comparative biology and taxonomic classification.</title>
        <authorList>
            <person name="Goeker M."/>
        </authorList>
    </citation>
    <scope>NUCLEOTIDE SEQUENCE [LARGE SCALE GENOMIC DNA]</scope>
    <source>
        <strain evidence="3 5">DSM 338</strain>
    </source>
</reference>
<dbReference type="EMBL" id="JAVDPY010000005">
    <property type="protein sequence ID" value="MDR6334655.1"/>
    <property type="molecule type" value="Genomic_DNA"/>
</dbReference>
<dbReference type="InterPro" id="IPR000073">
    <property type="entry name" value="AB_hydrolase_1"/>
</dbReference>